<evidence type="ECO:0008006" key="3">
    <source>
        <dbReference type="Google" id="ProtNLM"/>
    </source>
</evidence>
<dbReference type="EMBL" id="JBEUOH010000023">
    <property type="protein sequence ID" value="KAL0861277.1"/>
    <property type="molecule type" value="Genomic_DNA"/>
</dbReference>
<comment type="caution">
    <text evidence="1">The sequence shown here is derived from an EMBL/GenBank/DDBJ whole genome shotgun (WGS) entry which is preliminary data.</text>
</comment>
<dbReference type="Proteomes" id="UP001549920">
    <property type="component" value="Unassembled WGS sequence"/>
</dbReference>
<organism evidence="1 2">
    <name type="scientific">Loxostege sticticalis</name>
    <name type="common">Beet webworm moth</name>
    <dbReference type="NCBI Taxonomy" id="481309"/>
    <lineage>
        <taxon>Eukaryota</taxon>
        <taxon>Metazoa</taxon>
        <taxon>Ecdysozoa</taxon>
        <taxon>Arthropoda</taxon>
        <taxon>Hexapoda</taxon>
        <taxon>Insecta</taxon>
        <taxon>Pterygota</taxon>
        <taxon>Neoptera</taxon>
        <taxon>Endopterygota</taxon>
        <taxon>Lepidoptera</taxon>
        <taxon>Glossata</taxon>
        <taxon>Ditrysia</taxon>
        <taxon>Pyraloidea</taxon>
        <taxon>Crambidae</taxon>
        <taxon>Pyraustinae</taxon>
        <taxon>Loxostege</taxon>
    </lineage>
</organism>
<proteinExistence type="predicted"/>
<evidence type="ECO:0000313" key="2">
    <source>
        <dbReference type="Proteomes" id="UP001549920"/>
    </source>
</evidence>
<evidence type="ECO:0000313" key="1">
    <source>
        <dbReference type="EMBL" id="KAL0861277.1"/>
    </source>
</evidence>
<sequence length="127" mass="14568">MEDINYEESGDNNFVRMSLQDFEIILEKVEPEIKKMNTNFREAITARERLSVTLRFLATGDSYTSLQYLFRISKQSISTIIIEVCDAIIKALKDHVKFSYCVPFLDGILLFQKLTYINDSLGAISGI</sequence>
<reference evidence="1 2" key="1">
    <citation type="submission" date="2024-06" db="EMBL/GenBank/DDBJ databases">
        <title>A chromosome-level genome assembly of beet webworm, Loxostege sticticalis.</title>
        <authorList>
            <person name="Zhang Y."/>
        </authorList>
    </citation>
    <scope>NUCLEOTIDE SEQUENCE [LARGE SCALE GENOMIC DNA]</scope>
    <source>
        <strain evidence="1">AQ026</strain>
        <tissue evidence="1">Whole body</tissue>
    </source>
</reference>
<keyword evidence="2" id="KW-1185">Reference proteome</keyword>
<gene>
    <name evidence="1" type="ORF">ABMA27_008838</name>
</gene>
<protein>
    <recommendedName>
        <fullName evidence="3">Nuclease HARBI1</fullName>
    </recommendedName>
</protein>
<name>A0ABR3H916_LOXSC</name>
<accession>A0ABR3H916</accession>